<evidence type="ECO:0000256" key="1">
    <source>
        <dbReference type="SAM" id="SignalP"/>
    </source>
</evidence>
<feature type="chain" id="PRO_5047272557" evidence="1">
    <location>
        <begin position="26"/>
        <end position="372"/>
    </location>
</feature>
<evidence type="ECO:0000313" key="3">
    <source>
        <dbReference type="Proteomes" id="UP001056201"/>
    </source>
</evidence>
<accession>A0ABY4S9R7</accession>
<protein>
    <submittedName>
        <fullName evidence="2">Uncharacterized protein</fullName>
    </submittedName>
</protein>
<proteinExistence type="predicted"/>
<dbReference type="Proteomes" id="UP001056201">
    <property type="component" value="Chromosome 2"/>
</dbReference>
<evidence type="ECO:0000313" key="2">
    <source>
        <dbReference type="EMBL" id="URI08807.1"/>
    </source>
</evidence>
<name>A0ABY4S9R7_AQUTE</name>
<gene>
    <name evidence="2" type="ORF">MW290_24840</name>
</gene>
<organism evidence="2 3">
    <name type="scientific">Aquincola tertiaricarbonis</name>
    <dbReference type="NCBI Taxonomy" id="391953"/>
    <lineage>
        <taxon>Bacteria</taxon>
        <taxon>Pseudomonadati</taxon>
        <taxon>Pseudomonadota</taxon>
        <taxon>Betaproteobacteria</taxon>
        <taxon>Burkholderiales</taxon>
        <taxon>Sphaerotilaceae</taxon>
        <taxon>Aquincola</taxon>
    </lineage>
</organism>
<feature type="signal peptide" evidence="1">
    <location>
        <begin position="1"/>
        <end position="25"/>
    </location>
</feature>
<keyword evidence="1" id="KW-0732">Signal</keyword>
<dbReference type="EMBL" id="CP097636">
    <property type="protein sequence ID" value="URI08807.1"/>
    <property type="molecule type" value="Genomic_DNA"/>
</dbReference>
<sequence length="372" mass="39573">MNKHTRIAAAALATLAALTGLQAQAQSRQDELKKTVAAALSRALPNGPADTVNRLMNVRPDGAISRGFNPGRVAQATFGRGVPVPAPDCRQASTAQKEADEGDCLLDGGQRDDPTGAYTMLSFSKNVGMGNIKFYRRAAFKPGSEDAPRALRMSDEEAYKQALAFAELLGIPKSEIPLPPPGAKNPYPVRTLVAGIADEASEQGQQFELQKVVVLPRAFSVPGGLLRDGASGVQLNHVIAPGQAVIALNDSGVQYARVDGWSDAQMDPKLDAKLAKSASALIDEITEDLYNEGVRRVGSLSILIGLRKAYPNPDDPNPPLCWVCGVLRPAVKVIVSQAGPGAVEATEKQFFAPGLVREYDLVQQTETERAAR</sequence>
<reference evidence="2" key="1">
    <citation type="submission" date="2022-05" db="EMBL/GenBank/DDBJ databases">
        <title>An RpoN-dependent PEP-CTERM gene is involved in floc formation of an Aquincola tertiaricarbonis strain.</title>
        <authorList>
            <person name="Qiu D."/>
            <person name="Xia M."/>
        </authorList>
    </citation>
    <scope>NUCLEOTIDE SEQUENCE</scope>
    <source>
        <strain evidence="2">RN12</strain>
    </source>
</reference>
<keyword evidence="3" id="KW-1185">Reference proteome</keyword>
<dbReference type="RefSeq" id="WP_250197027.1">
    <property type="nucleotide sequence ID" value="NZ_CP097636.1"/>
</dbReference>